<comment type="caution">
    <text evidence="1">The sequence shown here is derived from an EMBL/GenBank/DDBJ whole genome shotgun (WGS) entry which is preliminary data.</text>
</comment>
<dbReference type="EMBL" id="JBICCN010000300">
    <property type="protein sequence ID" value="KAL3079653.1"/>
    <property type="molecule type" value="Genomic_DNA"/>
</dbReference>
<sequence>MPKDLYRALQKKRVRKSPRISPATFGQTVDTKRRNMKPIESDWIDQPSPILSAKFPSISFSNACQIQ</sequence>
<reference evidence="1 2" key="1">
    <citation type="submission" date="2024-10" db="EMBL/GenBank/DDBJ databases">
        <authorList>
            <person name="Kim D."/>
        </authorList>
    </citation>
    <scope>NUCLEOTIDE SEQUENCE [LARGE SCALE GENOMIC DNA]</scope>
    <source>
        <strain evidence="1">Taebaek</strain>
    </source>
</reference>
<evidence type="ECO:0000313" key="2">
    <source>
        <dbReference type="Proteomes" id="UP001620645"/>
    </source>
</evidence>
<dbReference type="Proteomes" id="UP001620645">
    <property type="component" value="Unassembled WGS sequence"/>
</dbReference>
<name>A0ABD2J220_HETSC</name>
<accession>A0ABD2J220</accession>
<protein>
    <submittedName>
        <fullName evidence="1">Uncharacterized protein</fullName>
    </submittedName>
</protein>
<proteinExistence type="predicted"/>
<dbReference type="AlphaFoldDB" id="A0ABD2J220"/>
<keyword evidence="2" id="KW-1185">Reference proteome</keyword>
<evidence type="ECO:0000313" key="1">
    <source>
        <dbReference type="EMBL" id="KAL3079653.1"/>
    </source>
</evidence>
<organism evidence="1 2">
    <name type="scientific">Heterodera schachtii</name>
    <name type="common">Sugarbeet cyst nematode worm</name>
    <name type="synonym">Tylenchus schachtii</name>
    <dbReference type="NCBI Taxonomy" id="97005"/>
    <lineage>
        <taxon>Eukaryota</taxon>
        <taxon>Metazoa</taxon>
        <taxon>Ecdysozoa</taxon>
        <taxon>Nematoda</taxon>
        <taxon>Chromadorea</taxon>
        <taxon>Rhabditida</taxon>
        <taxon>Tylenchina</taxon>
        <taxon>Tylenchomorpha</taxon>
        <taxon>Tylenchoidea</taxon>
        <taxon>Heteroderidae</taxon>
        <taxon>Heteroderinae</taxon>
        <taxon>Heterodera</taxon>
    </lineage>
</organism>
<gene>
    <name evidence="1" type="ORF">niasHS_013935</name>
</gene>